<feature type="domain" description="HTH lysR-type" evidence="5">
    <location>
        <begin position="5"/>
        <end position="62"/>
    </location>
</feature>
<evidence type="ECO:0000256" key="4">
    <source>
        <dbReference type="ARBA" id="ARBA00023163"/>
    </source>
</evidence>
<accession>A0ABM6JPP6</accession>
<evidence type="ECO:0000256" key="1">
    <source>
        <dbReference type="ARBA" id="ARBA00009437"/>
    </source>
</evidence>
<protein>
    <submittedName>
        <fullName evidence="6">LysR family transcriptional regulator</fullName>
    </submittedName>
</protein>
<dbReference type="PROSITE" id="PS50931">
    <property type="entry name" value="HTH_LYSR"/>
    <property type="match status" value="1"/>
</dbReference>
<comment type="similarity">
    <text evidence="1">Belongs to the LysR transcriptional regulatory family.</text>
</comment>
<evidence type="ECO:0000259" key="5">
    <source>
        <dbReference type="PROSITE" id="PS50931"/>
    </source>
</evidence>
<keyword evidence="4" id="KW-0804">Transcription</keyword>
<name>A0ABM6JPP6_9GAMM</name>
<evidence type="ECO:0000313" key="6">
    <source>
        <dbReference type="EMBL" id="ARD24161.1"/>
    </source>
</evidence>
<dbReference type="InterPro" id="IPR005119">
    <property type="entry name" value="LysR_subst-bd"/>
</dbReference>
<keyword evidence="3" id="KW-0238">DNA-binding</keyword>
<evidence type="ECO:0000256" key="3">
    <source>
        <dbReference type="ARBA" id="ARBA00023125"/>
    </source>
</evidence>
<dbReference type="InterPro" id="IPR058163">
    <property type="entry name" value="LysR-type_TF_proteobact-type"/>
</dbReference>
<dbReference type="EMBL" id="CP020472">
    <property type="protein sequence ID" value="ARD24161.1"/>
    <property type="molecule type" value="Genomic_DNA"/>
</dbReference>
<dbReference type="InterPro" id="IPR036388">
    <property type="entry name" value="WH-like_DNA-bd_sf"/>
</dbReference>
<dbReference type="PRINTS" id="PR00039">
    <property type="entry name" value="HTHLYSR"/>
</dbReference>
<gene>
    <name evidence="6" type="ORF">SJ2017_3932</name>
</gene>
<keyword evidence="7" id="KW-1185">Reference proteome</keyword>
<dbReference type="SUPFAM" id="SSF53850">
    <property type="entry name" value="Periplasmic binding protein-like II"/>
    <property type="match status" value="1"/>
</dbReference>
<dbReference type="Gene3D" id="1.10.10.10">
    <property type="entry name" value="Winged helix-like DNA-binding domain superfamily/Winged helix DNA-binding domain"/>
    <property type="match status" value="1"/>
</dbReference>
<evidence type="ECO:0000256" key="2">
    <source>
        <dbReference type="ARBA" id="ARBA00023015"/>
    </source>
</evidence>
<dbReference type="PANTHER" id="PTHR30537:SF26">
    <property type="entry name" value="GLYCINE CLEAVAGE SYSTEM TRANSCRIPTIONAL ACTIVATOR"/>
    <property type="match status" value="1"/>
</dbReference>
<proteinExistence type="inferred from homology"/>
<dbReference type="InterPro" id="IPR000847">
    <property type="entry name" value="LysR_HTH_N"/>
</dbReference>
<organism evidence="6 7">
    <name type="scientific">Shewanella japonica</name>
    <dbReference type="NCBI Taxonomy" id="93973"/>
    <lineage>
        <taxon>Bacteria</taxon>
        <taxon>Pseudomonadati</taxon>
        <taxon>Pseudomonadota</taxon>
        <taxon>Gammaproteobacteria</taxon>
        <taxon>Alteromonadales</taxon>
        <taxon>Shewanellaceae</taxon>
        <taxon>Shewanella</taxon>
    </lineage>
</organism>
<dbReference type="RefSeq" id="WP_080917132.1">
    <property type="nucleotide sequence ID" value="NZ_CP020472.1"/>
</dbReference>
<dbReference type="PANTHER" id="PTHR30537">
    <property type="entry name" value="HTH-TYPE TRANSCRIPTIONAL REGULATOR"/>
    <property type="match status" value="1"/>
</dbReference>
<sequence length="302" mass="34178">MRKLPPLRSLQVFESAARLQHFSRAAEELCISQSAVSHQIKQLESYYGEQLFLRSTRQLQLTDKGAQLSLQLESTFNALEEVSLQITGDGNQQLRLAVYSSFAIKWLIPRLSEFRQQHPHIQIRLDMITSDPQLSDNVADMFITGQSNQNGYMHLTLHKERLIAVASPDYLQQWLNKPNASPQELIAALPSATLLTVDEGELGIDWQRWHTVNKVDDSDKKQQHIFSHVLMAIEAAIAHQGIALASDFMVKGDIAAGRLVALDLPDILTGFNFNFSCKQRRQHEPALASFIQWLKRQSHSGD</sequence>
<reference evidence="6 7" key="1">
    <citation type="submission" date="2017-03" db="EMBL/GenBank/DDBJ databases">
        <title>Genome sequencing of Shewanella japonica KCTC 22435.</title>
        <authorList>
            <person name="Kim K.M."/>
        </authorList>
    </citation>
    <scope>NUCLEOTIDE SEQUENCE [LARGE SCALE GENOMIC DNA]</scope>
    <source>
        <strain evidence="6 7">KCTC 22435</strain>
    </source>
</reference>
<dbReference type="SUPFAM" id="SSF46785">
    <property type="entry name" value="Winged helix' DNA-binding domain"/>
    <property type="match status" value="1"/>
</dbReference>
<dbReference type="InterPro" id="IPR036390">
    <property type="entry name" value="WH_DNA-bd_sf"/>
</dbReference>
<dbReference type="Proteomes" id="UP000191820">
    <property type="component" value="Chromosome"/>
</dbReference>
<keyword evidence="2" id="KW-0805">Transcription regulation</keyword>
<dbReference type="Pfam" id="PF00126">
    <property type="entry name" value="HTH_1"/>
    <property type="match status" value="1"/>
</dbReference>
<dbReference type="Gene3D" id="3.40.190.10">
    <property type="entry name" value="Periplasmic binding protein-like II"/>
    <property type="match status" value="2"/>
</dbReference>
<evidence type="ECO:0000313" key="7">
    <source>
        <dbReference type="Proteomes" id="UP000191820"/>
    </source>
</evidence>
<dbReference type="Pfam" id="PF03466">
    <property type="entry name" value="LysR_substrate"/>
    <property type="match status" value="1"/>
</dbReference>